<dbReference type="Proteomes" id="UP000703269">
    <property type="component" value="Unassembled WGS sequence"/>
</dbReference>
<accession>A0A9P3GDR8</accession>
<keyword evidence="2" id="KW-1185">Reference proteome</keyword>
<reference evidence="1 2" key="1">
    <citation type="submission" date="2021-08" db="EMBL/GenBank/DDBJ databases">
        <title>Draft Genome Sequence of Phanerochaete sordida strain YK-624.</title>
        <authorList>
            <person name="Mori T."/>
            <person name="Dohra H."/>
            <person name="Suzuki T."/>
            <person name="Kawagishi H."/>
            <person name="Hirai H."/>
        </authorList>
    </citation>
    <scope>NUCLEOTIDE SEQUENCE [LARGE SCALE GENOMIC DNA]</scope>
    <source>
        <strain evidence="1 2">YK-624</strain>
    </source>
</reference>
<name>A0A9P3GDR8_9APHY</name>
<dbReference type="EMBL" id="BPQB01000030">
    <property type="protein sequence ID" value="GJE93038.1"/>
    <property type="molecule type" value="Genomic_DNA"/>
</dbReference>
<protein>
    <submittedName>
        <fullName evidence="1">Uncharacterized protein</fullName>
    </submittedName>
</protein>
<dbReference type="AlphaFoldDB" id="A0A9P3GDR8"/>
<gene>
    <name evidence="1" type="ORF">PsYK624_091970</name>
</gene>
<proteinExistence type="predicted"/>
<organism evidence="1 2">
    <name type="scientific">Phanerochaete sordida</name>
    <dbReference type="NCBI Taxonomy" id="48140"/>
    <lineage>
        <taxon>Eukaryota</taxon>
        <taxon>Fungi</taxon>
        <taxon>Dikarya</taxon>
        <taxon>Basidiomycota</taxon>
        <taxon>Agaricomycotina</taxon>
        <taxon>Agaricomycetes</taxon>
        <taxon>Polyporales</taxon>
        <taxon>Phanerochaetaceae</taxon>
        <taxon>Phanerochaete</taxon>
    </lineage>
</organism>
<evidence type="ECO:0000313" key="2">
    <source>
        <dbReference type="Proteomes" id="UP000703269"/>
    </source>
</evidence>
<comment type="caution">
    <text evidence="1">The sequence shown here is derived from an EMBL/GenBank/DDBJ whole genome shotgun (WGS) entry which is preliminary data.</text>
</comment>
<evidence type="ECO:0000313" key="1">
    <source>
        <dbReference type="EMBL" id="GJE93038.1"/>
    </source>
</evidence>
<sequence>MLISAPTASREWQPYASTRVPASRTSYASDHRREAFAHPGGLKLKQVPYDPAYYSALNLEPTT</sequence>